<reference evidence="2" key="1">
    <citation type="submission" date="2014-09" db="EMBL/GenBank/DDBJ databases">
        <authorList>
            <person name="Magalhaes I.L.F."/>
            <person name="Oliveira U."/>
            <person name="Santos F.R."/>
            <person name="Vidigal T.H.D.A."/>
            <person name="Brescovit A.D."/>
            <person name="Santos A.J."/>
        </authorList>
    </citation>
    <scope>NUCLEOTIDE SEQUENCE</scope>
    <source>
        <tissue evidence="2">Shoot tissue taken approximately 20 cm above the soil surface</tissue>
    </source>
</reference>
<evidence type="ECO:0000256" key="1">
    <source>
        <dbReference type="SAM" id="MobiDB-lite"/>
    </source>
</evidence>
<organism evidence="2">
    <name type="scientific">Arundo donax</name>
    <name type="common">Giant reed</name>
    <name type="synonym">Donax arundinaceus</name>
    <dbReference type="NCBI Taxonomy" id="35708"/>
    <lineage>
        <taxon>Eukaryota</taxon>
        <taxon>Viridiplantae</taxon>
        <taxon>Streptophyta</taxon>
        <taxon>Embryophyta</taxon>
        <taxon>Tracheophyta</taxon>
        <taxon>Spermatophyta</taxon>
        <taxon>Magnoliopsida</taxon>
        <taxon>Liliopsida</taxon>
        <taxon>Poales</taxon>
        <taxon>Poaceae</taxon>
        <taxon>PACMAD clade</taxon>
        <taxon>Arundinoideae</taxon>
        <taxon>Arundineae</taxon>
        <taxon>Arundo</taxon>
    </lineage>
</organism>
<dbReference type="AlphaFoldDB" id="A0A0A9CI98"/>
<feature type="compositionally biased region" description="Polar residues" evidence="1">
    <location>
        <begin position="107"/>
        <end position="117"/>
    </location>
</feature>
<evidence type="ECO:0000313" key="2">
    <source>
        <dbReference type="EMBL" id="JAD75311.1"/>
    </source>
</evidence>
<feature type="region of interest" description="Disordered" evidence="1">
    <location>
        <begin position="107"/>
        <end position="131"/>
    </location>
</feature>
<accession>A0A0A9CI98</accession>
<dbReference type="PANTHER" id="PTHR36055:SF1">
    <property type="entry name" value="C2H2-LIKE ZINC FINGER PROTEIN"/>
    <property type="match status" value="1"/>
</dbReference>
<reference evidence="2" key="2">
    <citation type="journal article" date="2015" name="Data Brief">
        <title>Shoot transcriptome of the giant reed, Arundo donax.</title>
        <authorList>
            <person name="Barrero R.A."/>
            <person name="Guerrero F.D."/>
            <person name="Moolhuijzen P."/>
            <person name="Goolsby J.A."/>
            <person name="Tidwell J."/>
            <person name="Bellgard S.E."/>
            <person name="Bellgard M.I."/>
        </authorList>
    </citation>
    <scope>NUCLEOTIDE SEQUENCE</scope>
    <source>
        <tissue evidence="2">Shoot tissue taken approximately 20 cm above the soil surface</tissue>
    </source>
</reference>
<name>A0A0A9CI98_ARUDO</name>
<dbReference type="EMBL" id="GBRH01222584">
    <property type="protein sequence ID" value="JAD75311.1"/>
    <property type="molecule type" value="Transcribed_RNA"/>
</dbReference>
<sequence length="306" mass="34126">MERKRMKKLRQKEQRLKDLKDEDVTVRLSEITDDATDSHGIQSLEAISDPGLYEQEDSQHLQIPTREDNGFNVDQSVEDDSCDLGHGMNTGVTLRQQVISRRHVGSTENLAQNSSVSGPAVASKHPARRSNYRDPNVCALSNRNKTWEWKVRAVVEEQCPKHESDIERHGMVVSKNSRVLIGSISVAIEDGSGRSRDLRHSEHDPTPPSLKIINHSVIEVPQPISHEESGNKCIPHDDGNITPAVENHFVSNVMTDKSSCSTCCNADLTRGGHLQRTMFSSKEATAFLSRRWKDAIAADHVKLVVS</sequence>
<protein>
    <submittedName>
        <fullName evidence="2">Uncharacterized protein</fullName>
    </submittedName>
</protein>
<dbReference type="PANTHER" id="PTHR36055">
    <property type="entry name" value="C2H2-LIKE ZINC FINGER PROTEIN"/>
    <property type="match status" value="1"/>
</dbReference>
<proteinExistence type="predicted"/>